<keyword evidence="2" id="KW-0813">Transport</keyword>
<evidence type="ECO:0000313" key="9">
    <source>
        <dbReference type="EMBL" id="RNL86912.1"/>
    </source>
</evidence>
<feature type="transmembrane region" description="Helical" evidence="7">
    <location>
        <begin position="89"/>
        <end position="108"/>
    </location>
</feature>
<feature type="transmembrane region" description="Helical" evidence="7">
    <location>
        <begin position="482"/>
        <end position="501"/>
    </location>
</feature>
<dbReference type="InterPro" id="IPR011701">
    <property type="entry name" value="MFS"/>
</dbReference>
<keyword evidence="3" id="KW-1003">Cell membrane</keyword>
<dbReference type="PROSITE" id="PS50850">
    <property type="entry name" value="MFS"/>
    <property type="match status" value="1"/>
</dbReference>
<keyword evidence="5 7" id="KW-1133">Transmembrane helix</keyword>
<feature type="domain" description="Major facilitator superfamily (MFS) profile" evidence="8">
    <location>
        <begin position="23"/>
        <end position="506"/>
    </location>
</feature>
<name>A0A3N0EGE0_9ACTN</name>
<dbReference type="SUPFAM" id="SSF103473">
    <property type="entry name" value="MFS general substrate transporter"/>
    <property type="match status" value="1"/>
</dbReference>
<feature type="transmembrane region" description="Helical" evidence="7">
    <location>
        <begin position="238"/>
        <end position="255"/>
    </location>
</feature>
<feature type="transmembrane region" description="Helical" evidence="7">
    <location>
        <begin position="276"/>
        <end position="300"/>
    </location>
</feature>
<keyword evidence="6 7" id="KW-0472">Membrane</keyword>
<comment type="subcellular location">
    <subcellularLocation>
        <location evidence="1">Cell membrane</location>
        <topology evidence="1">Multi-pass membrane protein</topology>
    </subcellularLocation>
</comment>
<dbReference type="Gene3D" id="1.20.1250.20">
    <property type="entry name" value="MFS general substrate transporter like domains"/>
    <property type="match status" value="1"/>
</dbReference>
<dbReference type="Pfam" id="PF07690">
    <property type="entry name" value="MFS_1"/>
    <property type="match status" value="1"/>
</dbReference>
<evidence type="ECO:0000256" key="6">
    <source>
        <dbReference type="ARBA" id="ARBA00023136"/>
    </source>
</evidence>
<dbReference type="OrthoDB" id="3218509at2"/>
<keyword evidence="10" id="KW-1185">Reference proteome</keyword>
<feature type="transmembrane region" description="Helical" evidence="7">
    <location>
        <begin position="60"/>
        <end position="77"/>
    </location>
</feature>
<evidence type="ECO:0000256" key="7">
    <source>
        <dbReference type="SAM" id="Phobius"/>
    </source>
</evidence>
<evidence type="ECO:0000256" key="1">
    <source>
        <dbReference type="ARBA" id="ARBA00004651"/>
    </source>
</evidence>
<dbReference type="GO" id="GO:0005886">
    <property type="term" value="C:plasma membrane"/>
    <property type="evidence" value="ECO:0007669"/>
    <property type="project" value="UniProtKB-SubCell"/>
</dbReference>
<feature type="transmembrane region" description="Helical" evidence="7">
    <location>
        <begin position="214"/>
        <end position="232"/>
    </location>
</feature>
<sequence>MSSSPHDLRHHRPRRAGLRAWLGLVVLCLPTALLALDMSVLYLALPHLASALSTDAAQELWILDVYPLMLAVFLVPMGGLGDRIGRRRLLLTGAAAFAVVSVVAALSTNAGTLIAARAVLGVAGATLMPSTLALISALFPAPHRRRIAIAVWTSAFMTGFAVGPLLGGALLRVWWWGAVFLPAVVVMGLLLVLGPLVLPEHRPPRATRPDPPSVALFLAAALPGMYGIKQLGNDGVTGPTLAMISLAALACLVFTHRQHRLAAPLLDPRMLLRRTFGTALLLLLVGSALVSGITLFVPQYLQLVHGLDPLEAGALVVPAAIGLVIGALLAPLATRRLAPGSVIAAGLVVACAGFLVIAHGATLGPAWVVAGLVTVYLGSGPFDALGTDLVVSAASQDEAGVAGAVSETVTELGTAVGIAVLGSLGAAVYGHRAAAELPPGLPAEVSTAASESLSSAAALGPDHATAIREATGRAFSTGVQTAAVAAAAVALVLAVLAVWLLRRADRSPQL</sequence>
<feature type="transmembrane region" description="Helical" evidence="7">
    <location>
        <begin position="173"/>
        <end position="193"/>
    </location>
</feature>
<dbReference type="PANTHER" id="PTHR42718">
    <property type="entry name" value="MAJOR FACILITATOR SUPERFAMILY MULTIDRUG TRANSPORTER MFSC"/>
    <property type="match status" value="1"/>
</dbReference>
<dbReference type="InterPro" id="IPR020846">
    <property type="entry name" value="MFS_dom"/>
</dbReference>
<feature type="transmembrane region" description="Helical" evidence="7">
    <location>
        <begin position="21"/>
        <end position="45"/>
    </location>
</feature>
<feature type="transmembrane region" description="Helical" evidence="7">
    <location>
        <begin position="114"/>
        <end position="135"/>
    </location>
</feature>
<gene>
    <name evidence="9" type="ORF">EFW17_03335</name>
</gene>
<organism evidence="9 10">
    <name type="scientific">Halostreptopolyspora alba</name>
    <dbReference type="NCBI Taxonomy" id="2487137"/>
    <lineage>
        <taxon>Bacteria</taxon>
        <taxon>Bacillati</taxon>
        <taxon>Actinomycetota</taxon>
        <taxon>Actinomycetes</taxon>
        <taxon>Streptosporangiales</taxon>
        <taxon>Nocardiopsidaceae</taxon>
        <taxon>Halostreptopolyspora</taxon>
    </lineage>
</organism>
<evidence type="ECO:0000256" key="4">
    <source>
        <dbReference type="ARBA" id="ARBA00022692"/>
    </source>
</evidence>
<dbReference type="AlphaFoldDB" id="A0A3N0EGE0"/>
<feature type="transmembrane region" description="Helical" evidence="7">
    <location>
        <begin position="342"/>
        <end position="368"/>
    </location>
</feature>
<evidence type="ECO:0000259" key="8">
    <source>
        <dbReference type="PROSITE" id="PS50850"/>
    </source>
</evidence>
<feature type="transmembrane region" description="Helical" evidence="7">
    <location>
        <begin position="147"/>
        <end position="167"/>
    </location>
</feature>
<protein>
    <submittedName>
        <fullName evidence="9">MFS transporter</fullName>
    </submittedName>
</protein>
<dbReference type="RefSeq" id="WP_123199740.1">
    <property type="nucleotide sequence ID" value="NZ_RJMB01000002.1"/>
</dbReference>
<dbReference type="PRINTS" id="PR01036">
    <property type="entry name" value="TCRTETB"/>
</dbReference>
<dbReference type="PANTHER" id="PTHR42718:SF47">
    <property type="entry name" value="METHYL VIOLOGEN RESISTANCE PROTEIN SMVA"/>
    <property type="match status" value="1"/>
</dbReference>
<accession>A0A3N0EGE0</accession>
<proteinExistence type="predicted"/>
<evidence type="ECO:0000256" key="2">
    <source>
        <dbReference type="ARBA" id="ARBA00022448"/>
    </source>
</evidence>
<comment type="caution">
    <text evidence="9">The sequence shown here is derived from an EMBL/GenBank/DDBJ whole genome shotgun (WGS) entry which is preliminary data.</text>
</comment>
<dbReference type="Proteomes" id="UP000269198">
    <property type="component" value="Unassembled WGS sequence"/>
</dbReference>
<dbReference type="InterPro" id="IPR036259">
    <property type="entry name" value="MFS_trans_sf"/>
</dbReference>
<reference evidence="9 10" key="1">
    <citation type="submission" date="2018-11" db="EMBL/GenBank/DDBJ databases">
        <title>The genome draft of YIM 96095.</title>
        <authorList>
            <person name="Tang S.-K."/>
            <person name="Chunyu W.-X."/>
            <person name="Feng Y.-Z."/>
        </authorList>
    </citation>
    <scope>NUCLEOTIDE SEQUENCE [LARGE SCALE GENOMIC DNA]</scope>
    <source>
        <strain evidence="9 10">YIM 96095</strain>
    </source>
</reference>
<dbReference type="CDD" id="cd17321">
    <property type="entry name" value="MFS_MMR_MDR_like"/>
    <property type="match status" value="1"/>
</dbReference>
<dbReference type="EMBL" id="RJMB01000002">
    <property type="protein sequence ID" value="RNL86912.1"/>
    <property type="molecule type" value="Genomic_DNA"/>
</dbReference>
<dbReference type="GO" id="GO:0022857">
    <property type="term" value="F:transmembrane transporter activity"/>
    <property type="evidence" value="ECO:0007669"/>
    <property type="project" value="InterPro"/>
</dbReference>
<evidence type="ECO:0000256" key="5">
    <source>
        <dbReference type="ARBA" id="ARBA00022989"/>
    </source>
</evidence>
<keyword evidence="4 7" id="KW-0812">Transmembrane</keyword>
<evidence type="ECO:0000256" key="3">
    <source>
        <dbReference type="ARBA" id="ARBA00022475"/>
    </source>
</evidence>
<feature type="transmembrane region" description="Helical" evidence="7">
    <location>
        <begin position="312"/>
        <end position="330"/>
    </location>
</feature>
<evidence type="ECO:0000313" key="10">
    <source>
        <dbReference type="Proteomes" id="UP000269198"/>
    </source>
</evidence>